<proteinExistence type="predicted"/>
<gene>
    <name evidence="1" type="ORF">LOX96_09840</name>
</gene>
<dbReference type="AlphaFoldDB" id="A0A9X2IAX4"/>
<dbReference type="EMBL" id="JAJKBJ010000010">
    <property type="protein sequence ID" value="MCL9684394.1"/>
    <property type="molecule type" value="Genomic_DNA"/>
</dbReference>
<evidence type="ECO:0000313" key="2">
    <source>
        <dbReference type="Proteomes" id="UP001139721"/>
    </source>
</evidence>
<evidence type="ECO:0000313" key="1">
    <source>
        <dbReference type="EMBL" id="MCL9684394.1"/>
    </source>
</evidence>
<organism evidence="1 2">
    <name type="scientific">Legionella maioricensis</name>
    <dbReference type="NCBI Taxonomy" id="2896528"/>
    <lineage>
        <taxon>Bacteria</taxon>
        <taxon>Pseudomonadati</taxon>
        <taxon>Pseudomonadota</taxon>
        <taxon>Gammaproteobacteria</taxon>
        <taxon>Legionellales</taxon>
        <taxon>Legionellaceae</taxon>
        <taxon>Legionella</taxon>
    </lineage>
</organism>
<comment type="caution">
    <text evidence="1">The sequence shown here is derived from an EMBL/GenBank/DDBJ whole genome shotgun (WGS) entry which is preliminary data.</text>
</comment>
<protein>
    <submittedName>
        <fullName evidence="1">Uncharacterized protein</fullName>
    </submittedName>
</protein>
<name>A0A9X2IAX4_9GAMM</name>
<sequence>MYEHKAELIGVFPLIEQHNPQWINLSVGLSPQMDPRPPKDRSCVTFVGLFSSD</sequence>
<accession>A0A9X2IAX4</accession>
<keyword evidence="2" id="KW-1185">Reference proteome</keyword>
<reference evidence="1" key="1">
    <citation type="submission" date="2021-11" db="EMBL/GenBank/DDBJ databases">
        <title>Legionella maioricencis sp. nov., a new species isolated from hot water samples in Mallorca.</title>
        <authorList>
            <person name="Crespi S."/>
            <person name="Drasar V."/>
            <person name="Salva-Serra F."/>
            <person name="Jaen-Luchoro D."/>
            <person name="Pineiro-Iglesias B."/>
            <person name="Aliaga F."/>
            <person name="Fernandez-Juarez V."/>
            <person name="Coll G."/>
            <person name="Moore E.R.B."/>
            <person name="Bennasar-Figueras A."/>
        </authorList>
    </citation>
    <scope>NUCLEOTIDE SEQUENCE</scope>
    <source>
        <strain evidence="1">HCPI-6</strain>
    </source>
</reference>
<dbReference type="Proteomes" id="UP001139721">
    <property type="component" value="Unassembled WGS sequence"/>
</dbReference>